<sequence>MFVFVLSCRVLEATEAASGTVVLSNLSIMTEMWAQRESVARVFVGTRLGFAPPV</sequence>
<protein>
    <submittedName>
        <fullName evidence="1">Uncharacterized protein</fullName>
    </submittedName>
</protein>
<dbReference type="Proteomes" id="UP001183794">
    <property type="component" value="Unassembled WGS sequence"/>
</dbReference>
<comment type="caution">
    <text evidence="1">The sequence shown here is derived from an EMBL/GenBank/DDBJ whole genome shotgun (WGS) entry which is preliminary data.</text>
</comment>
<evidence type="ECO:0000313" key="1">
    <source>
        <dbReference type="EMBL" id="MDR7346463.1"/>
    </source>
</evidence>
<name>A0ABU2AYP6_9MICC</name>
<gene>
    <name evidence="1" type="ORF">J2S62_000720</name>
</gene>
<dbReference type="EMBL" id="JAVDYJ010000001">
    <property type="protein sequence ID" value="MDR7346463.1"/>
    <property type="molecule type" value="Genomic_DNA"/>
</dbReference>
<accession>A0ABU2AYP6</accession>
<evidence type="ECO:0000313" key="2">
    <source>
        <dbReference type="Proteomes" id="UP001183794"/>
    </source>
</evidence>
<proteinExistence type="predicted"/>
<keyword evidence="2" id="KW-1185">Reference proteome</keyword>
<organism evidence="1 2">
    <name type="scientific">Enteractinococcus fodinae</name>
    <dbReference type="NCBI Taxonomy" id="684663"/>
    <lineage>
        <taxon>Bacteria</taxon>
        <taxon>Bacillati</taxon>
        <taxon>Actinomycetota</taxon>
        <taxon>Actinomycetes</taxon>
        <taxon>Micrococcales</taxon>
        <taxon>Micrococcaceae</taxon>
    </lineage>
</organism>
<reference evidence="1 2" key="1">
    <citation type="submission" date="2023-07" db="EMBL/GenBank/DDBJ databases">
        <title>Sequencing the genomes of 1000 actinobacteria strains.</title>
        <authorList>
            <person name="Klenk H.-P."/>
        </authorList>
    </citation>
    <scope>NUCLEOTIDE SEQUENCE [LARGE SCALE GENOMIC DNA]</scope>
    <source>
        <strain evidence="1 2">DSM 22966</strain>
    </source>
</reference>